<dbReference type="InterPro" id="IPR025404">
    <property type="entry name" value="DUF4130"/>
</dbReference>
<comment type="caution">
    <text evidence="3">The sequence shown here is derived from an EMBL/GenBank/DDBJ whole genome shotgun (WGS) entry which is preliminary data.</text>
</comment>
<sequence>MLSRELARCAAESTVACVAVEPTAEGVLTAVGAAYLARVPADAMRLVRADALQPRLDEHVVAVETDTAFAVRVHRGLERALRQGCDRALSESRCPSCRRRCTRFFAYLAASDAKDVPECGHRFLRRAFAEHHAVFCHNSDPDVGRAEELATAVSQECERARQFVRFSHAADGSFVAVHRPNADVVPLVAGHFKRRMGTERFALVDPQHGRVALHAEGRLTLVRVPQKDAERLADSVTLAVDEPYVRALWKRFYDALELPGRRADQRGYDLRGSFMPQRLWAGLPELDPRTDTAWSFVPAAYRGAPDGPLLDMEKSTDSRAGSGTCPVLPASGSRG</sequence>
<dbReference type="Proteomes" id="UP001431693">
    <property type="component" value="Unassembled WGS sequence"/>
</dbReference>
<evidence type="ECO:0000313" key="3">
    <source>
        <dbReference type="EMBL" id="MDJ1130078.1"/>
    </source>
</evidence>
<feature type="domain" description="DUF4130" evidence="2">
    <location>
        <begin position="119"/>
        <end position="285"/>
    </location>
</feature>
<evidence type="ECO:0000313" key="4">
    <source>
        <dbReference type="Proteomes" id="UP001431693"/>
    </source>
</evidence>
<dbReference type="EMBL" id="JASJEX010000004">
    <property type="protein sequence ID" value="MDJ1130078.1"/>
    <property type="molecule type" value="Genomic_DNA"/>
</dbReference>
<dbReference type="NCBIfam" id="TIGR03915">
    <property type="entry name" value="SAM_7_link_chp"/>
    <property type="match status" value="1"/>
</dbReference>
<reference evidence="3" key="1">
    <citation type="submission" date="2023-05" db="EMBL/GenBank/DDBJ databases">
        <title>[olsenella] sp. nov., isolated from a pig farm feces dump.</title>
        <authorList>
            <person name="Chang Y.-H."/>
        </authorList>
    </citation>
    <scope>NUCLEOTIDE SEQUENCE</scope>
    <source>
        <strain evidence="3">YH-ols2217</strain>
    </source>
</reference>
<evidence type="ECO:0000259" key="2">
    <source>
        <dbReference type="Pfam" id="PF13566"/>
    </source>
</evidence>
<gene>
    <name evidence="3" type="ORF">QJ043_08325</name>
</gene>
<name>A0ABT6ZNI3_9ACTN</name>
<evidence type="ECO:0000256" key="1">
    <source>
        <dbReference type="SAM" id="MobiDB-lite"/>
    </source>
</evidence>
<protein>
    <submittedName>
        <fullName evidence="3">TIGR03915 family putative DNA repair protein</fullName>
    </submittedName>
</protein>
<proteinExistence type="predicted"/>
<dbReference type="InterPro" id="IPR023875">
    <property type="entry name" value="DNA_repair_put"/>
</dbReference>
<dbReference type="RefSeq" id="WP_283713236.1">
    <property type="nucleotide sequence ID" value="NZ_JASJEW010000003.1"/>
</dbReference>
<accession>A0ABT6ZNI3</accession>
<dbReference type="Pfam" id="PF13566">
    <property type="entry name" value="DUF4130"/>
    <property type="match status" value="1"/>
</dbReference>
<feature type="region of interest" description="Disordered" evidence="1">
    <location>
        <begin position="307"/>
        <end position="335"/>
    </location>
</feature>
<keyword evidence="4" id="KW-1185">Reference proteome</keyword>
<organism evidence="3 4">
    <name type="scientific">Kribbibacterium absianum</name>
    <dbReference type="NCBI Taxonomy" id="3044210"/>
    <lineage>
        <taxon>Bacteria</taxon>
        <taxon>Bacillati</taxon>
        <taxon>Actinomycetota</taxon>
        <taxon>Coriobacteriia</taxon>
        <taxon>Coriobacteriales</taxon>
        <taxon>Kribbibacteriaceae</taxon>
        <taxon>Kribbibacterium</taxon>
    </lineage>
</organism>